<dbReference type="Gene3D" id="1.10.10.10">
    <property type="entry name" value="Winged helix-like DNA-binding domain superfamily/Winged helix DNA-binding domain"/>
    <property type="match status" value="1"/>
</dbReference>
<evidence type="ECO:0000256" key="3">
    <source>
        <dbReference type="ARBA" id="ARBA00011918"/>
    </source>
</evidence>
<dbReference type="Pfam" id="PF01035">
    <property type="entry name" value="DNA_binding_1"/>
    <property type="match status" value="1"/>
</dbReference>
<dbReference type="Gene3D" id="3.30.160.70">
    <property type="entry name" value="Methylated DNA-protein cysteine methyltransferase domain"/>
    <property type="match status" value="1"/>
</dbReference>
<dbReference type="InterPro" id="IPR036631">
    <property type="entry name" value="MGMT_N_sf"/>
</dbReference>
<keyword evidence="11" id="KW-1185">Reference proteome</keyword>
<dbReference type="EC" id="2.1.1.63" evidence="3"/>
<protein>
    <recommendedName>
        <fullName evidence="3">methylated-DNA--[protein]-cysteine S-methyltransferase</fullName>
        <ecNumber evidence="3">2.1.1.63</ecNumber>
    </recommendedName>
</protein>
<name>I3CKW7_9GAMM</name>
<dbReference type="FunFam" id="1.10.10.10:FF:000214">
    <property type="entry name" value="Methylated-DNA--protein-cysteine methyltransferase"/>
    <property type="match status" value="1"/>
</dbReference>
<dbReference type="RefSeq" id="WP_002692165.1">
    <property type="nucleotide sequence ID" value="NZ_JH600070.1"/>
</dbReference>
<evidence type="ECO:0000256" key="1">
    <source>
        <dbReference type="ARBA" id="ARBA00001286"/>
    </source>
</evidence>
<keyword evidence="5 10" id="KW-0808">Transferase</keyword>
<accession>I3CKW7</accession>
<evidence type="ECO:0000256" key="8">
    <source>
        <dbReference type="ARBA" id="ARBA00049348"/>
    </source>
</evidence>
<dbReference type="InterPro" id="IPR001497">
    <property type="entry name" value="MethylDNA_cys_MeTrfase_AS"/>
</dbReference>
<dbReference type="HOGENOM" id="CLU_000445_52_2_6"/>
<evidence type="ECO:0000256" key="4">
    <source>
        <dbReference type="ARBA" id="ARBA00022603"/>
    </source>
</evidence>
<reference evidence="10 11" key="1">
    <citation type="submission" date="2011-11" db="EMBL/GenBank/DDBJ databases">
        <title>Improved High-Quality Draft sequence of Beggiatoa alba B18lD.</title>
        <authorList>
            <consortium name="US DOE Joint Genome Institute"/>
            <person name="Lucas S."/>
            <person name="Han J."/>
            <person name="Lapidus A."/>
            <person name="Cheng J.-F."/>
            <person name="Goodwin L."/>
            <person name="Pitluck S."/>
            <person name="Peters L."/>
            <person name="Mikhailova N."/>
            <person name="Held B."/>
            <person name="Detter J.C."/>
            <person name="Han C."/>
            <person name="Tapia R."/>
            <person name="Land M."/>
            <person name="Hauser L."/>
            <person name="Kyrpides N."/>
            <person name="Ivanova N."/>
            <person name="Pagani I."/>
            <person name="Samuel K."/>
            <person name="Teske A."/>
            <person name="Mueller J."/>
            <person name="Woyke T."/>
        </authorList>
    </citation>
    <scope>NUCLEOTIDE SEQUENCE [LARGE SCALE GENOMIC DNA]</scope>
    <source>
        <strain evidence="10 11">B18LD</strain>
    </source>
</reference>
<dbReference type="InterPro" id="IPR014048">
    <property type="entry name" value="MethylDNA_cys_MeTrfase_DNA-bd"/>
</dbReference>
<dbReference type="GO" id="GO:0003908">
    <property type="term" value="F:methylated-DNA-[protein]-cysteine S-methyltransferase activity"/>
    <property type="evidence" value="ECO:0007669"/>
    <property type="project" value="UniProtKB-EC"/>
</dbReference>
<dbReference type="AlphaFoldDB" id="I3CKW7"/>
<comment type="catalytic activity">
    <reaction evidence="8">
        <text>a 6-O-methyl-2'-deoxyguanosine in DNA + L-cysteinyl-[protein] = S-methyl-L-cysteinyl-[protein] + a 2'-deoxyguanosine in DNA</text>
        <dbReference type="Rhea" id="RHEA:24000"/>
        <dbReference type="Rhea" id="RHEA-COMP:10131"/>
        <dbReference type="Rhea" id="RHEA-COMP:10132"/>
        <dbReference type="Rhea" id="RHEA-COMP:11367"/>
        <dbReference type="Rhea" id="RHEA-COMP:11368"/>
        <dbReference type="ChEBI" id="CHEBI:29950"/>
        <dbReference type="ChEBI" id="CHEBI:82612"/>
        <dbReference type="ChEBI" id="CHEBI:85445"/>
        <dbReference type="ChEBI" id="CHEBI:85448"/>
        <dbReference type="EC" id="2.1.1.63"/>
    </reaction>
</comment>
<comment type="catalytic activity">
    <reaction evidence="1">
        <text>a 4-O-methyl-thymidine in DNA + L-cysteinyl-[protein] = a thymidine in DNA + S-methyl-L-cysteinyl-[protein]</text>
        <dbReference type="Rhea" id="RHEA:53428"/>
        <dbReference type="Rhea" id="RHEA-COMP:10131"/>
        <dbReference type="Rhea" id="RHEA-COMP:10132"/>
        <dbReference type="Rhea" id="RHEA-COMP:13555"/>
        <dbReference type="Rhea" id="RHEA-COMP:13556"/>
        <dbReference type="ChEBI" id="CHEBI:29950"/>
        <dbReference type="ChEBI" id="CHEBI:82612"/>
        <dbReference type="ChEBI" id="CHEBI:137386"/>
        <dbReference type="ChEBI" id="CHEBI:137387"/>
        <dbReference type="EC" id="2.1.1.63"/>
    </reaction>
</comment>
<keyword evidence="7" id="KW-0234">DNA repair</keyword>
<comment type="similarity">
    <text evidence="2">Belongs to the MGMT family.</text>
</comment>
<dbReference type="Proteomes" id="UP000005744">
    <property type="component" value="Unassembled WGS sequence"/>
</dbReference>
<dbReference type="OrthoDB" id="9811249at2"/>
<evidence type="ECO:0000256" key="6">
    <source>
        <dbReference type="ARBA" id="ARBA00022763"/>
    </source>
</evidence>
<dbReference type="InterPro" id="IPR036217">
    <property type="entry name" value="MethylDNA_cys_MeTrfase_DNAb"/>
</dbReference>
<keyword evidence="6" id="KW-0227">DNA damage</keyword>
<proteinExistence type="inferred from homology"/>
<dbReference type="EMBL" id="JH600070">
    <property type="protein sequence ID" value="EIJ44260.1"/>
    <property type="molecule type" value="Genomic_DNA"/>
</dbReference>
<dbReference type="SUPFAM" id="SSF53155">
    <property type="entry name" value="Methylated DNA-protein cysteine methyltransferase domain"/>
    <property type="match status" value="1"/>
</dbReference>
<sequence length="174" mass="19267">MINIHTLSADTAMTIYYGQHQTPFGMGLLGMTEAEEICYFSLSTTIEGAEQALMRHWSQATCIQAQEKTAPLMSAIFQPAPAVTLCLQGSAFQQQVWKQLLNIPFASTTSYGALARQLGQPQAARAVGQAVARNYIAFLIPCHRVIRQSGELGNYRWGIARKQQLLAWEKSHAH</sequence>
<keyword evidence="4 10" id="KW-0489">Methyltransferase</keyword>
<dbReference type="eggNOG" id="COG0350">
    <property type="taxonomic scope" value="Bacteria"/>
</dbReference>
<dbReference type="STRING" id="395493.BegalDRAFT_3446"/>
<evidence type="ECO:0000313" key="11">
    <source>
        <dbReference type="Proteomes" id="UP000005744"/>
    </source>
</evidence>
<feature type="domain" description="Methylated-DNA-[protein]-cysteine S-methyltransferase DNA binding" evidence="9">
    <location>
        <begin position="91"/>
        <end position="170"/>
    </location>
</feature>
<evidence type="ECO:0000256" key="5">
    <source>
        <dbReference type="ARBA" id="ARBA00022679"/>
    </source>
</evidence>
<dbReference type="PROSITE" id="PS00374">
    <property type="entry name" value="MGMT"/>
    <property type="match status" value="1"/>
</dbReference>
<dbReference type="PANTHER" id="PTHR10815">
    <property type="entry name" value="METHYLATED-DNA--PROTEIN-CYSTEINE METHYLTRANSFERASE"/>
    <property type="match status" value="1"/>
</dbReference>
<dbReference type="NCBIfam" id="TIGR00589">
    <property type="entry name" value="ogt"/>
    <property type="match status" value="1"/>
</dbReference>
<dbReference type="SUPFAM" id="SSF46767">
    <property type="entry name" value="Methylated DNA-protein cysteine methyltransferase, C-terminal domain"/>
    <property type="match status" value="1"/>
</dbReference>
<dbReference type="PANTHER" id="PTHR10815:SF13">
    <property type="entry name" value="METHYLATED-DNA--PROTEIN-CYSTEINE METHYLTRANSFERASE"/>
    <property type="match status" value="1"/>
</dbReference>
<evidence type="ECO:0000256" key="7">
    <source>
        <dbReference type="ARBA" id="ARBA00023204"/>
    </source>
</evidence>
<dbReference type="GO" id="GO:0006281">
    <property type="term" value="P:DNA repair"/>
    <property type="evidence" value="ECO:0007669"/>
    <property type="project" value="UniProtKB-KW"/>
</dbReference>
<dbReference type="CDD" id="cd06445">
    <property type="entry name" value="ATase"/>
    <property type="match status" value="1"/>
</dbReference>
<organism evidence="10 11">
    <name type="scientific">Beggiatoa alba B18LD</name>
    <dbReference type="NCBI Taxonomy" id="395493"/>
    <lineage>
        <taxon>Bacteria</taxon>
        <taxon>Pseudomonadati</taxon>
        <taxon>Pseudomonadota</taxon>
        <taxon>Gammaproteobacteria</taxon>
        <taxon>Thiotrichales</taxon>
        <taxon>Thiotrichaceae</taxon>
        <taxon>Beggiatoa</taxon>
    </lineage>
</organism>
<gene>
    <name evidence="10" type="ORF">BegalDRAFT_3446</name>
</gene>
<dbReference type="InterPro" id="IPR036388">
    <property type="entry name" value="WH-like_DNA-bd_sf"/>
</dbReference>
<evidence type="ECO:0000256" key="2">
    <source>
        <dbReference type="ARBA" id="ARBA00008711"/>
    </source>
</evidence>
<dbReference type="GO" id="GO:0032259">
    <property type="term" value="P:methylation"/>
    <property type="evidence" value="ECO:0007669"/>
    <property type="project" value="UniProtKB-KW"/>
</dbReference>
<evidence type="ECO:0000259" key="9">
    <source>
        <dbReference type="Pfam" id="PF01035"/>
    </source>
</evidence>
<evidence type="ECO:0000313" key="10">
    <source>
        <dbReference type="EMBL" id="EIJ44260.1"/>
    </source>
</evidence>